<evidence type="ECO:0000256" key="2">
    <source>
        <dbReference type="ARBA" id="ARBA00004777"/>
    </source>
</evidence>
<evidence type="ECO:0000256" key="8">
    <source>
        <dbReference type="ARBA" id="ARBA00023027"/>
    </source>
</evidence>
<comment type="similarity">
    <text evidence="3 12">Belongs to the methylenetetrahydrofolate reductase family.</text>
</comment>
<comment type="pathway">
    <text evidence="2 12">One-carbon metabolism; tetrahydrofolate interconversion.</text>
</comment>
<gene>
    <name evidence="13" type="ordered locus">Emtol_2890</name>
</gene>
<evidence type="ECO:0000256" key="3">
    <source>
        <dbReference type="ARBA" id="ARBA00006743"/>
    </source>
</evidence>
<protein>
    <recommendedName>
        <fullName evidence="12">Methylenetetrahydrofolate reductase</fullName>
        <ecNumber evidence="12">1.5.1.54</ecNumber>
    </recommendedName>
</protein>
<evidence type="ECO:0000256" key="5">
    <source>
        <dbReference type="ARBA" id="ARBA00022630"/>
    </source>
</evidence>
<keyword evidence="5 12" id="KW-0285">Flavoprotein</keyword>
<keyword evidence="9" id="KW-0486">Methionine biosynthesis</keyword>
<evidence type="ECO:0000313" key="14">
    <source>
        <dbReference type="Proteomes" id="UP000002875"/>
    </source>
</evidence>
<keyword evidence="4" id="KW-0028">Amino-acid biosynthesis</keyword>
<evidence type="ECO:0000256" key="6">
    <source>
        <dbReference type="ARBA" id="ARBA00022827"/>
    </source>
</evidence>
<keyword evidence="8" id="KW-0520">NAD</keyword>
<evidence type="ECO:0000256" key="1">
    <source>
        <dbReference type="ARBA" id="ARBA00001974"/>
    </source>
</evidence>
<dbReference type="InterPro" id="IPR029041">
    <property type="entry name" value="FAD-linked_oxidoreductase-like"/>
</dbReference>
<comment type="pathway">
    <text evidence="10">Amino-acid biosynthesis; L-methionine biosynthesis via de novo pathway.</text>
</comment>
<dbReference type="Proteomes" id="UP000002875">
    <property type="component" value="Chromosome"/>
</dbReference>
<name>A0ABN4APB2_EMTOG</name>
<dbReference type="CDD" id="cd00537">
    <property type="entry name" value="MTHFR"/>
    <property type="match status" value="1"/>
</dbReference>
<evidence type="ECO:0000256" key="12">
    <source>
        <dbReference type="RuleBase" id="RU003862"/>
    </source>
</evidence>
<evidence type="ECO:0000256" key="10">
    <source>
        <dbReference type="ARBA" id="ARBA00034478"/>
    </source>
</evidence>
<accession>A0ABN4APB2</accession>
<dbReference type="EC" id="1.5.1.54" evidence="12"/>
<proteinExistence type="inferred from homology"/>
<organism evidence="13 14">
    <name type="scientific">Emticicia oligotrophica (strain DSM 17448 / CIP 109782 / MTCC 6937 / GPTSA100-15)</name>
    <dbReference type="NCBI Taxonomy" id="929562"/>
    <lineage>
        <taxon>Bacteria</taxon>
        <taxon>Pseudomonadati</taxon>
        <taxon>Bacteroidota</taxon>
        <taxon>Cytophagia</taxon>
        <taxon>Cytophagales</taxon>
        <taxon>Leadbetterellaceae</taxon>
        <taxon>Emticicia</taxon>
    </lineage>
</organism>
<dbReference type="PANTHER" id="PTHR45754">
    <property type="entry name" value="METHYLENETETRAHYDROFOLATE REDUCTASE"/>
    <property type="match status" value="1"/>
</dbReference>
<dbReference type="EMBL" id="CP002961">
    <property type="protein sequence ID" value="AFK04023.1"/>
    <property type="molecule type" value="Genomic_DNA"/>
</dbReference>
<evidence type="ECO:0000256" key="7">
    <source>
        <dbReference type="ARBA" id="ARBA00023002"/>
    </source>
</evidence>
<comment type="cofactor">
    <cofactor evidence="1 12">
        <name>FAD</name>
        <dbReference type="ChEBI" id="CHEBI:57692"/>
    </cofactor>
</comment>
<sequence>MSKNKDKTIFYKMAKVTEHLKSNNGKPIFSIEIIPPTKGTNINELLNAIEPMMELKPPFIDVTFHREEYFTKQMPDGSIKEIRTRKRPGTVGICSSIMNRFKIDPVPHVLCGGFTKDDTEDLLIDLNYLGIDNVLALRGDFAKPYDTFKPKKDGHQYANELVGQIKNMNQGKYLHEDAEYLNASDFCIGVAAYPEKHFEAQDLEQDMENLKRKVAAGADYIVTQMFFDNQKYFDFVNKCRAEGITIPIIPGLKVLATKKQLDILPKLFYLDIPEAFRKEVLACENDKQAKQIGIEWAVQQCRELIDFGVPALHFYTMSKSDTTMAVARQVF</sequence>
<evidence type="ECO:0000256" key="4">
    <source>
        <dbReference type="ARBA" id="ARBA00022605"/>
    </source>
</evidence>
<dbReference type="PANTHER" id="PTHR45754:SF3">
    <property type="entry name" value="METHYLENETETRAHYDROFOLATE REDUCTASE (NADPH)"/>
    <property type="match status" value="1"/>
</dbReference>
<comment type="catalytic activity">
    <reaction evidence="11">
        <text>(6S)-5-methyl-5,6,7,8-tetrahydrofolate + NAD(+) = (6R)-5,10-methylene-5,6,7,8-tetrahydrofolate + NADH + H(+)</text>
        <dbReference type="Rhea" id="RHEA:19821"/>
        <dbReference type="ChEBI" id="CHEBI:15378"/>
        <dbReference type="ChEBI" id="CHEBI:15636"/>
        <dbReference type="ChEBI" id="CHEBI:18608"/>
        <dbReference type="ChEBI" id="CHEBI:57540"/>
        <dbReference type="ChEBI" id="CHEBI:57945"/>
        <dbReference type="EC" id="1.5.1.54"/>
    </reaction>
    <physiologicalReaction direction="right-to-left" evidence="11">
        <dbReference type="Rhea" id="RHEA:19823"/>
    </physiologicalReaction>
</comment>
<dbReference type="InterPro" id="IPR004620">
    <property type="entry name" value="MTHF_reductase_bac"/>
</dbReference>
<reference evidence="13 14" key="1">
    <citation type="submission" date="2011-07" db="EMBL/GenBank/DDBJ databases">
        <title>The complete genome of chromosome of Emticicia oligotrophica DSM 17448.</title>
        <authorList>
            <consortium name="US DOE Joint Genome Institute (JGI-PGF)"/>
            <person name="Lucas S."/>
            <person name="Han J."/>
            <person name="Lapidus A."/>
            <person name="Bruce D."/>
            <person name="Goodwin L."/>
            <person name="Pitluck S."/>
            <person name="Peters L."/>
            <person name="Kyrpides N."/>
            <person name="Mavromatis K."/>
            <person name="Ivanova N."/>
            <person name="Ovchinnikova G."/>
            <person name="Teshima H."/>
            <person name="Detter J.C."/>
            <person name="Tapia R."/>
            <person name="Han C."/>
            <person name="Land M."/>
            <person name="Hauser L."/>
            <person name="Markowitz V."/>
            <person name="Cheng J.-F."/>
            <person name="Hugenholtz P."/>
            <person name="Woyke T."/>
            <person name="Wu D."/>
            <person name="Tindall B."/>
            <person name="Pomrenke H."/>
            <person name="Brambilla E."/>
            <person name="Klenk H.-P."/>
            <person name="Eisen J.A."/>
        </authorList>
    </citation>
    <scope>NUCLEOTIDE SEQUENCE [LARGE SCALE GENOMIC DNA]</scope>
    <source>
        <strain evidence="13 14">DSM 17448</strain>
    </source>
</reference>
<dbReference type="Gene3D" id="3.20.20.220">
    <property type="match status" value="1"/>
</dbReference>
<dbReference type="Pfam" id="PF02219">
    <property type="entry name" value="MTHFR"/>
    <property type="match status" value="1"/>
</dbReference>
<dbReference type="InterPro" id="IPR003171">
    <property type="entry name" value="Mehydrof_redctse-like"/>
</dbReference>
<dbReference type="NCBIfam" id="TIGR00676">
    <property type="entry name" value="fadh2"/>
    <property type="match status" value="1"/>
</dbReference>
<keyword evidence="6 12" id="KW-0274">FAD</keyword>
<dbReference type="SUPFAM" id="SSF51730">
    <property type="entry name" value="FAD-linked oxidoreductase"/>
    <property type="match status" value="1"/>
</dbReference>
<evidence type="ECO:0000256" key="9">
    <source>
        <dbReference type="ARBA" id="ARBA00023167"/>
    </source>
</evidence>
<keyword evidence="14" id="KW-1185">Reference proteome</keyword>
<keyword evidence="7 12" id="KW-0560">Oxidoreductase</keyword>
<evidence type="ECO:0000313" key="13">
    <source>
        <dbReference type="EMBL" id="AFK04023.1"/>
    </source>
</evidence>
<evidence type="ECO:0000256" key="11">
    <source>
        <dbReference type="ARBA" id="ARBA00048628"/>
    </source>
</evidence>